<name>A0A198A5E0_9BACL</name>
<organism evidence="1 2">
    <name type="scientific">Paenibacillus oryzisoli</name>
    <dbReference type="NCBI Taxonomy" id="1850517"/>
    <lineage>
        <taxon>Bacteria</taxon>
        <taxon>Bacillati</taxon>
        <taxon>Bacillota</taxon>
        <taxon>Bacilli</taxon>
        <taxon>Bacillales</taxon>
        <taxon>Paenibacillaceae</taxon>
        <taxon>Paenibacillus</taxon>
    </lineage>
</organism>
<protein>
    <submittedName>
        <fullName evidence="1">Uncharacterized protein</fullName>
    </submittedName>
</protein>
<keyword evidence="2" id="KW-1185">Reference proteome</keyword>
<dbReference type="AlphaFoldDB" id="A0A198A5E0"/>
<dbReference type="EMBL" id="LYPB01000076">
    <property type="protein sequence ID" value="OAS16345.1"/>
    <property type="molecule type" value="Genomic_DNA"/>
</dbReference>
<sequence>MLNMIEILKASMVHSKEDGYLGHVEFKVEGHEHPYEITLQSPKGKNDWSYALHFLRESGKEEDIEAVEELLEEDEWFDLLVNAARETVAK</sequence>
<accession>A0A198A5E0</accession>
<reference evidence="1 2" key="1">
    <citation type="submission" date="2016-05" db="EMBL/GenBank/DDBJ databases">
        <title>Paenibacillus sp. 1ZS3-15 nov., isolated from the rhizosphere soil.</title>
        <authorList>
            <person name="Zhang X.X."/>
            <person name="Zhang J."/>
        </authorList>
    </citation>
    <scope>NUCLEOTIDE SEQUENCE [LARGE SCALE GENOMIC DNA]</scope>
    <source>
        <strain evidence="1 2">1ZS3-15</strain>
    </source>
</reference>
<comment type="caution">
    <text evidence="1">The sequence shown here is derived from an EMBL/GenBank/DDBJ whole genome shotgun (WGS) entry which is preliminary data.</text>
</comment>
<dbReference type="STRING" id="1850517.A8708_20210"/>
<evidence type="ECO:0000313" key="2">
    <source>
        <dbReference type="Proteomes" id="UP000078454"/>
    </source>
</evidence>
<dbReference type="Proteomes" id="UP000078454">
    <property type="component" value="Unassembled WGS sequence"/>
</dbReference>
<proteinExistence type="predicted"/>
<gene>
    <name evidence="1" type="ORF">A8708_20210</name>
</gene>
<evidence type="ECO:0000313" key="1">
    <source>
        <dbReference type="EMBL" id="OAS16345.1"/>
    </source>
</evidence>